<dbReference type="InterPro" id="IPR037138">
    <property type="entry name" value="His_deacetylse_dom_sf"/>
</dbReference>
<evidence type="ECO:0000256" key="15">
    <source>
        <dbReference type="ARBA" id="ARBA00023242"/>
    </source>
</evidence>
<evidence type="ECO:0000256" key="4">
    <source>
        <dbReference type="ARBA" id="ARBA00004496"/>
    </source>
</evidence>
<evidence type="ECO:0000256" key="20">
    <source>
        <dbReference type="ARBA" id="ARBA00049193"/>
    </source>
</evidence>
<dbReference type="InterPro" id="IPR023696">
    <property type="entry name" value="Ureohydrolase_dom_sf"/>
</dbReference>
<evidence type="ECO:0000256" key="6">
    <source>
        <dbReference type="ARBA" id="ARBA00012111"/>
    </source>
</evidence>
<evidence type="ECO:0000256" key="16">
    <source>
        <dbReference type="ARBA" id="ARBA00040347"/>
    </source>
</evidence>
<evidence type="ECO:0000259" key="24">
    <source>
        <dbReference type="Pfam" id="PF00850"/>
    </source>
</evidence>
<reference evidence="25" key="1">
    <citation type="journal article" date="2024" name="Gigascience">
        <title>Chromosome-level genome of the poultry shaft louse Menopon gallinae provides insight into the host-switching and adaptive evolution of parasitic lice.</title>
        <authorList>
            <person name="Xu Y."/>
            <person name="Ma L."/>
            <person name="Liu S."/>
            <person name="Liang Y."/>
            <person name="Liu Q."/>
            <person name="He Z."/>
            <person name="Tian L."/>
            <person name="Duan Y."/>
            <person name="Cai W."/>
            <person name="Li H."/>
            <person name="Song F."/>
        </authorList>
    </citation>
    <scope>NUCLEOTIDE SEQUENCE</scope>
    <source>
        <strain evidence="25">Cailab_2023a</strain>
    </source>
</reference>
<proteinExistence type="inferred from homology"/>
<keyword evidence="10 23" id="KW-0479">Metal-binding</keyword>
<keyword evidence="15" id="KW-0539">Nucleus</keyword>
<dbReference type="GO" id="GO:0005737">
    <property type="term" value="C:cytoplasm"/>
    <property type="evidence" value="ECO:0007669"/>
    <property type="project" value="UniProtKB-SubCell"/>
</dbReference>
<keyword evidence="14" id="KW-0804">Transcription</keyword>
<protein>
    <recommendedName>
        <fullName evidence="16">Histone deacetylase 8</fullName>
        <ecNumber evidence="6">3.5.1.98</ecNumber>
    </recommendedName>
    <alternativeName>
        <fullName evidence="17">Protein deacetylase HDAC8</fullName>
    </alternativeName>
    <alternativeName>
        <fullName evidence="18">Protein decrotonylase HDAC8</fullName>
    </alternativeName>
</protein>
<evidence type="ECO:0000256" key="3">
    <source>
        <dbReference type="ARBA" id="ARBA00004286"/>
    </source>
</evidence>
<keyword evidence="9" id="KW-0678">Repressor</keyword>
<evidence type="ECO:0000256" key="2">
    <source>
        <dbReference type="ARBA" id="ARBA00004123"/>
    </source>
</evidence>
<organism evidence="25">
    <name type="scientific">Menopon gallinae</name>
    <name type="common">poultry shaft louse</name>
    <dbReference type="NCBI Taxonomy" id="328185"/>
    <lineage>
        <taxon>Eukaryota</taxon>
        <taxon>Metazoa</taxon>
        <taxon>Ecdysozoa</taxon>
        <taxon>Arthropoda</taxon>
        <taxon>Hexapoda</taxon>
        <taxon>Insecta</taxon>
        <taxon>Pterygota</taxon>
        <taxon>Neoptera</taxon>
        <taxon>Paraneoptera</taxon>
        <taxon>Psocodea</taxon>
        <taxon>Troctomorpha</taxon>
        <taxon>Phthiraptera</taxon>
        <taxon>Amblycera</taxon>
        <taxon>Menoponidae</taxon>
        <taxon>Menopon</taxon>
    </lineage>
</organism>
<feature type="binding site" evidence="23">
    <location>
        <position position="90"/>
    </location>
    <ligand>
        <name>a divalent metal cation</name>
        <dbReference type="ChEBI" id="CHEBI:60240"/>
    </ligand>
</feature>
<evidence type="ECO:0000256" key="23">
    <source>
        <dbReference type="PIRSR" id="PIRSR037913-3"/>
    </source>
</evidence>
<comment type="similarity">
    <text evidence="5">Belongs to the histone deacetylase family. HD type 1 subfamily.</text>
</comment>
<dbReference type="InterPro" id="IPR023801">
    <property type="entry name" value="His_deacetylse_dom"/>
</dbReference>
<evidence type="ECO:0000256" key="9">
    <source>
        <dbReference type="ARBA" id="ARBA00022491"/>
    </source>
</evidence>
<dbReference type="PIRSF" id="PIRSF037913">
    <property type="entry name" value="His_deacetylse_1"/>
    <property type="match status" value="1"/>
</dbReference>
<evidence type="ECO:0000256" key="5">
    <source>
        <dbReference type="ARBA" id="ARBA00006457"/>
    </source>
</evidence>
<comment type="cofactor">
    <cofactor evidence="1">
        <name>a divalent metal cation</name>
        <dbReference type="ChEBI" id="CHEBI:60240"/>
    </cofactor>
</comment>
<feature type="domain" description="Histone deacetylase" evidence="24">
    <location>
        <begin position="39"/>
        <end position="231"/>
    </location>
</feature>
<dbReference type="Pfam" id="PF00850">
    <property type="entry name" value="Hist_deacetyl"/>
    <property type="match status" value="1"/>
</dbReference>
<keyword evidence="12" id="KW-0156">Chromatin regulator</keyword>
<feature type="binding site" evidence="23">
    <location>
        <position position="177"/>
    </location>
    <ligand>
        <name>a divalent metal cation</name>
        <dbReference type="ChEBI" id="CHEBI:60240"/>
    </ligand>
</feature>
<dbReference type="PANTHER" id="PTHR10625">
    <property type="entry name" value="HISTONE DEACETYLASE HDAC1-RELATED"/>
    <property type="match status" value="1"/>
</dbReference>
<dbReference type="EC" id="3.5.1.98" evidence="6"/>
<dbReference type="Gene3D" id="3.40.800.20">
    <property type="entry name" value="Histone deacetylase domain"/>
    <property type="match status" value="1"/>
</dbReference>
<evidence type="ECO:0000256" key="19">
    <source>
        <dbReference type="ARBA" id="ARBA00049136"/>
    </source>
</evidence>
<dbReference type="GO" id="GO:0046872">
    <property type="term" value="F:metal ion binding"/>
    <property type="evidence" value="ECO:0007669"/>
    <property type="project" value="UniProtKB-KW"/>
</dbReference>
<name>A0AAW2IFG9_9NEOP</name>
<keyword evidence="8" id="KW-0963">Cytoplasm</keyword>
<dbReference type="GO" id="GO:0005694">
    <property type="term" value="C:chromosome"/>
    <property type="evidence" value="ECO:0007669"/>
    <property type="project" value="UniProtKB-SubCell"/>
</dbReference>
<evidence type="ECO:0000256" key="12">
    <source>
        <dbReference type="ARBA" id="ARBA00022853"/>
    </source>
</evidence>
<feature type="binding site" evidence="23">
    <location>
        <position position="88"/>
    </location>
    <ligand>
        <name>a divalent metal cation</name>
        <dbReference type="ChEBI" id="CHEBI:60240"/>
    </ligand>
</feature>
<gene>
    <name evidence="25" type="ORF">PYX00_001882</name>
</gene>
<evidence type="ECO:0000256" key="17">
    <source>
        <dbReference type="ARBA" id="ARBA00041964"/>
    </source>
</evidence>
<evidence type="ECO:0000256" key="11">
    <source>
        <dbReference type="ARBA" id="ARBA00022801"/>
    </source>
</evidence>
<comment type="catalytic activity">
    <reaction evidence="21">
        <text>N(6)-acetyl-L-lysyl-[histone] + H2O = L-lysyl-[histone] + acetate</text>
        <dbReference type="Rhea" id="RHEA:58196"/>
        <dbReference type="Rhea" id="RHEA-COMP:9845"/>
        <dbReference type="Rhea" id="RHEA-COMP:11338"/>
        <dbReference type="ChEBI" id="CHEBI:15377"/>
        <dbReference type="ChEBI" id="CHEBI:29969"/>
        <dbReference type="ChEBI" id="CHEBI:30089"/>
        <dbReference type="ChEBI" id="CHEBI:61930"/>
        <dbReference type="EC" id="3.5.1.98"/>
    </reaction>
    <physiologicalReaction direction="left-to-right" evidence="21">
        <dbReference type="Rhea" id="RHEA:58197"/>
    </physiologicalReaction>
</comment>
<evidence type="ECO:0000256" key="8">
    <source>
        <dbReference type="ARBA" id="ARBA00022490"/>
    </source>
</evidence>
<dbReference type="InterPro" id="IPR003084">
    <property type="entry name" value="HDAC_I/II"/>
</dbReference>
<dbReference type="PANTHER" id="PTHR10625:SF14">
    <property type="entry name" value="HISTONE DEACETYLASE 8"/>
    <property type="match status" value="1"/>
</dbReference>
<keyword evidence="7" id="KW-0158">Chromosome</keyword>
<accession>A0AAW2IFG9</accession>
<comment type="caution">
    <text evidence="25">The sequence shown here is derived from an EMBL/GenBank/DDBJ whole genome shotgun (WGS) entry which is preliminary data.</text>
</comment>
<keyword evidence="11" id="KW-0378">Hydrolase</keyword>
<dbReference type="GO" id="GO:0031507">
    <property type="term" value="P:heterochromatin formation"/>
    <property type="evidence" value="ECO:0007669"/>
    <property type="project" value="TreeGrafter"/>
</dbReference>
<evidence type="ECO:0000256" key="22">
    <source>
        <dbReference type="PIRSR" id="PIRSR037913-1"/>
    </source>
</evidence>
<dbReference type="EMBL" id="JARGDH010000001">
    <property type="protein sequence ID" value="KAL0280656.1"/>
    <property type="molecule type" value="Genomic_DNA"/>
</dbReference>
<comment type="catalytic activity">
    <reaction evidence="19">
        <text>N(6)-acetyl-L-lysyl-[protein] + H2O = L-lysyl-[protein] + acetate</text>
        <dbReference type="Rhea" id="RHEA:58108"/>
        <dbReference type="Rhea" id="RHEA-COMP:9752"/>
        <dbReference type="Rhea" id="RHEA-COMP:10731"/>
        <dbReference type="ChEBI" id="CHEBI:15377"/>
        <dbReference type="ChEBI" id="CHEBI:29969"/>
        <dbReference type="ChEBI" id="CHEBI:30089"/>
        <dbReference type="ChEBI" id="CHEBI:61930"/>
    </reaction>
    <physiologicalReaction direction="left-to-right" evidence="19">
        <dbReference type="Rhea" id="RHEA:58109"/>
    </physiologicalReaction>
</comment>
<evidence type="ECO:0000256" key="21">
    <source>
        <dbReference type="ARBA" id="ARBA00049416"/>
    </source>
</evidence>
<dbReference type="PRINTS" id="PR01271">
    <property type="entry name" value="HISDACETLASE"/>
</dbReference>
<evidence type="ECO:0000313" key="25">
    <source>
        <dbReference type="EMBL" id="KAL0280656.1"/>
    </source>
</evidence>
<evidence type="ECO:0000256" key="7">
    <source>
        <dbReference type="ARBA" id="ARBA00022454"/>
    </source>
</evidence>
<dbReference type="SUPFAM" id="SSF52768">
    <property type="entry name" value="Arginase/deacetylase"/>
    <property type="match status" value="1"/>
</dbReference>
<evidence type="ECO:0000256" key="18">
    <source>
        <dbReference type="ARBA" id="ARBA00042783"/>
    </source>
</evidence>
<evidence type="ECO:0000256" key="1">
    <source>
        <dbReference type="ARBA" id="ARBA00001968"/>
    </source>
</evidence>
<dbReference type="InterPro" id="IPR000286">
    <property type="entry name" value="HDACs"/>
</dbReference>
<dbReference type="AlphaFoldDB" id="A0AAW2IFG9"/>
<comment type="catalytic activity">
    <reaction evidence="20">
        <text>N(6)-(2E)-butenoyl-L-lysyl-[protein] + H2O = (2E)-2-butenoate + L-lysyl-[protein]</text>
        <dbReference type="Rhea" id="RHEA:69172"/>
        <dbReference type="Rhea" id="RHEA-COMP:9752"/>
        <dbReference type="Rhea" id="RHEA-COMP:13707"/>
        <dbReference type="ChEBI" id="CHEBI:15377"/>
        <dbReference type="ChEBI" id="CHEBI:29969"/>
        <dbReference type="ChEBI" id="CHEBI:35899"/>
        <dbReference type="ChEBI" id="CHEBI:137954"/>
    </reaction>
    <physiologicalReaction direction="left-to-right" evidence="20">
        <dbReference type="Rhea" id="RHEA:69173"/>
    </physiologicalReaction>
</comment>
<evidence type="ECO:0000256" key="14">
    <source>
        <dbReference type="ARBA" id="ARBA00023163"/>
    </source>
</evidence>
<dbReference type="PRINTS" id="PR01270">
    <property type="entry name" value="HDASUPER"/>
</dbReference>
<dbReference type="GO" id="GO:0141221">
    <property type="term" value="F:histone deacetylase activity, hydrolytic mechanism"/>
    <property type="evidence" value="ECO:0007669"/>
    <property type="project" value="UniProtKB-EC"/>
</dbReference>
<feature type="active site" description="Proton acceptor" evidence="22">
    <location>
        <position position="53"/>
    </location>
</feature>
<sequence length="289" mass="32141">MDENIKLIEKEGFTPVNKYSVSRINHGSRTENNESNRNDVQNVAINWFGGWHHAQRDAAEGFCYVNDIVIAIQFLLKSFNRVLYIDLDVHHGNGVENAFVFSPRVLVLSLHKYETGFYPSTGSVDDIGLGNGKYHTVNVPLKDGITDAVYIRIFTTIFDKVFAKYKPECIVVQCGADSVAGDPLGGFNLTPLGLGHCLRLILNKNLPTLVLGGGGYNVPNVARCWTYLTSVILDCPLPNDIPDNSYFHLFGPDFELSLSPTLRKNENSEEYVQKIIDTLTTNLDCLPAV</sequence>
<evidence type="ECO:0000256" key="13">
    <source>
        <dbReference type="ARBA" id="ARBA00023015"/>
    </source>
</evidence>
<keyword evidence="13" id="KW-0805">Transcription regulation</keyword>
<dbReference type="GO" id="GO:0005634">
    <property type="term" value="C:nucleus"/>
    <property type="evidence" value="ECO:0007669"/>
    <property type="project" value="UniProtKB-SubCell"/>
</dbReference>
<comment type="subcellular location">
    <subcellularLocation>
        <location evidence="3">Chromosome</location>
    </subcellularLocation>
    <subcellularLocation>
        <location evidence="4">Cytoplasm</location>
    </subcellularLocation>
    <subcellularLocation>
        <location evidence="2">Nucleus</location>
    </subcellularLocation>
</comment>
<evidence type="ECO:0000256" key="10">
    <source>
        <dbReference type="ARBA" id="ARBA00022723"/>
    </source>
</evidence>